<organism evidence="3 4">
    <name type="scientific">Phytophthora rubi</name>
    <dbReference type="NCBI Taxonomy" id="129364"/>
    <lineage>
        <taxon>Eukaryota</taxon>
        <taxon>Sar</taxon>
        <taxon>Stramenopiles</taxon>
        <taxon>Oomycota</taxon>
        <taxon>Peronosporomycetes</taxon>
        <taxon>Peronosporales</taxon>
        <taxon>Peronosporaceae</taxon>
        <taxon>Phytophthora</taxon>
    </lineage>
</organism>
<dbReference type="Proteomes" id="UP000429607">
    <property type="component" value="Unassembled WGS sequence"/>
</dbReference>
<accession>A0A6A3P0U9</accession>
<reference evidence="3 4" key="1">
    <citation type="submission" date="2018-09" db="EMBL/GenBank/DDBJ databases">
        <title>Genomic investigation of the strawberry pathogen Phytophthora fragariae indicates pathogenicity is determined by transcriptional variation in three key races.</title>
        <authorList>
            <person name="Adams T.M."/>
            <person name="Armitage A.D."/>
            <person name="Sobczyk M.K."/>
            <person name="Bates H.J."/>
            <person name="Dunwell J.M."/>
            <person name="Nellist C.F."/>
            <person name="Harrison R.J."/>
        </authorList>
    </citation>
    <scope>NUCLEOTIDE SEQUENCE [LARGE SCALE GENOMIC DNA]</scope>
    <source>
        <strain evidence="3 4">SCRP249</strain>
    </source>
</reference>
<feature type="compositionally biased region" description="Low complexity" evidence="1">
    <location>
        <begin position="217"/>
        <end position="228"/>
    </location>
</feature>
<sequence>MSGFWSRVLFCDEACVEFHGTSGRVSVWRRTHEAFSPKCVIPTFKSRLKSVMVWSSITASGVGTMHFFDESVNGVYYRFLLRKQIPITKLLLGQSDETLFVQDNTPAHSAKLTAKGLRDLKLISLGHTPQSPDLNPIENLWFLMKQELHRDPAKAADGLKTKLLNIWTSIDDATVEKCVLSMPKRLEQASATIVKQSIRVARKRSDSLGQTCIPGRPKGTPQKPQTTKKNTEALAATHLEFALYFWEEFGDAYKLSEINNVGVTGIDFDMPPKQMWAGKGRRDSAKVLGLEKHSTRLTAVLTARADGIKLPILFIVRGKPGGSIEAKELNKYPKGHVYVVQENAWMNARVWKIYTSELLKY</sequence>
<proteinExistence type="predicted"/>
<evidence type="ECO:0000313" key="3">
    <source>
        <dbReference type="EMBL" id="KAE9046276.1"/>
    </source>
</evidence>
<dbReference type="InterPro" id="IPR038717">
    <property type="entry name" value="Tc1-like_DDE_dom"/>
</dbReference>
<dbReference type="Gene3D" id="3.30.420.10">
    <property type="entry name" value="Ribonuclease H-like superfamily/Ribonuclease H"/>
    <property type="match status" value="1"/>
</dbReference>
<feature type="region of interest" description="Disordered" evidence="1">
    <location>
        <begin position="208"/>
        <end position="228"/>
    </location>
</feature>
<dbReference type="Pfam" id="PF13358">
    <property type="entry name" value="DDE_3"/>
    <property type="match status" value="1"/>
</dbReference>
<dbReference type="AlphaFoldDB" id="A0A6A3P0U9"/>
<dbReference type="EMBL" id="QXFV01000193">
    <property type="protein sequence ID" value="KAE9046276.1"/>
    <property type="molecule type" value="Genomic_DNA"/>
</dbReference>
<protein>
    <recommendedName>
        <fullName evidence="2">Tc1-like transposase DDE domain-containing protein</fullName>
    </recommendedName>
</protein>
<evidence type="ECO:0000313" key="4">
    <source>
        <dbReference type="Proteomes" id="UP000429607"/>
    </source>
</evidence>
<dbReference type="GO" id="GO:0003676">
    <property type="term" value="F:nucleic acid binding"/>
    <property type="evidence" value="ECO:0007669"/>
    <property type="project" value="InterPro"/>
</dbReference>
<dbReference type="PANTHER" id="PTHR47326">
    <property type="entry name" value="TRANSPOSABLE ELEMENT TC3 TRANSPOSASE-LIKE PROTEIN"/>
    <property type="match status" value="1"/>
</dbReference>
<evidence type="ECO:0000256" key="1">
    <source>
        <dbReference type="SAM" id="MobiDB-lite"/>
    </source>
</evidence>
<feature type="domain" description="Tc1-like transposase DDE" evidence="2">
    <location>
        <begin position="46"/>
        <end position="156"/>
    </location>
</feature>
<dbReference type="PANTHER" id="PTHR47326:SF1">
    <property type="entry name" value="HTH PSQ-TYPE DOMAIN-CONTAINING PROTEIN"/>
    <property type="match status" value="1"/>
</dbReference>
<dbReference type="InterPro" id="IPR036397">
    <property type="entry name" value="RNaseH_sf"/>
</dbReference>
<comment type="caution">
    <text evidence="3">The sequence shown here is derived from an EMBL/GenBank/DDBJ whole genome shotgun (WGS) entry which is preliminary data.</text>
</comment>
<name>A0A6A3P0U9_9STRA</name>
<gene>
    <name evidence="3" type="ORF">PR001_g4635</name>
</gene>
<evidence type="ECO:0000259" key="2">
    <source>
        <dbReference type="Pfam" id="PF13358"/>
    </source>
</evidence>